<evidence type="ECO:0000313" key="1">
    <source>
        <dbReference type="EMBL" id="KAH7053297.1"/>
    </source>
</evidence>
<keyword evidence="2" id="KW-1185">Reference proteome</keyword>
<comment type="caution">
    <text evidence="1">The sequence shown here is derived from an EMBL/GenBank/DDBJ whole genome shotgun (WGS) entry which is preliminary data.</text>
</comment>
<reference evidence="1 2" key="1">
    <citation type="journal article" date="2021" name="Nat. Commun.">
        <title>Genetic determinants of endophytism in the Arabidopsis root mycobiome.</title>
        <authorList>
            <person name="Mesny F."/>
            <person name="Miyauchi S."/>
            <person name="Thiergart T."/>
            <person name="Pickel B."/>
            <person name="Atanasova L."/>
            <person name="Karlsson M."/>
            <person name="Huettel B."/>
            <person name="Barry K.W."/>
            <person name="Haridas S."/>
            <person name="Chen C."/>
            <person name="Bauer D."/>
            <person name="Andreopoulos W."/>
            <person name="Pangilinan J."/>
            <person name="LaButti K."/>
            <person name="Riley R."/>
            <person name="Lipzen A."/>
            <person name="Clum A."/>
            <person name="Drula E."/>
            <person name="Henrissat B."/>
            <person name="Kohler A."/>
            <person name="Grigoriev I.V."/>
            <person name="Martin F.M."/>
            <person name="Hacquard S."/>
        </authorList>
    </citation>
    <scope>NUCLEOTIDE SEQUENCE [LARGE SCALE GENOMIC DNA]</scope>
    <source>
        <strain evidence="1 2">MPI-SDFR-AT-0080</strain>
    </source>
</reference>
<accession>A0ABQ8GER3</accession>
<organism evidence="1 2">
    <name type="scientific">Macrophomina phaseolina</name>
    <dbReference type="NCBI Taxonomy" id="35725"/>
    <lineage>
        <taxon>Eukaryota</taxon>
        <taxon>Fungi</taxon>
        <taxon>Dikarya</taxon>
        <taxon>Ascomycota</taxon>
        <taxon>Pezizomycotina</taxon>
        <taxon>Dothideomycetes</taxon>
        <taxon>Dothideomycetes incertae sedis</taxon>
        <taxon>Botryosphaeriales</taxon>
        <taxon>Botryosphaeriaceae</taxon>
        <taxon>Macrophomina</taxon>
    </lineage>
</organism>
<protein>
    <submittedName>
        <fullName evidence="1">Uncharacterized protein</fullName>
    </submittedName>
</protein>
<evidence type="ECO:0000313" key="2">
    <source>
        <dbReference type="Proteomes" id="UP000774617"/>
    </source>
</evidence>
<dbReference type="EMBL" id="JAGTJR010000010">
    <property type="protein sequence ID" value="KAH7053297.1"/>
    <property type="molecule type" value="Genomic_DNA"/>
</dbReference>
<sequence>MLPYGATRTNLLTSCLAVFSNISIGRSLLRLANADHVPEDLPPRVFSPSLRSAGATPSRMFPLPPRKDFQFQLQSATSCQPARHLHFYVLRQVSTSSFPRRRPTSVREDAKCTLEFDHHRILCTGTGSSLPCLLRKCGSLVDCLTSAELRRVPMKSCRDSSNPYKVGAEITATSMSMRPEHRCVGLQMQVLGRGE</sequence>
<gene>
    <name evidence="1" type="ORF">B0J12DRAFT_659406</name>
</gene>
<proteinExistence type="predicted"/>
<name>A0ABQ8GER3_9PEZI</name>
<dbReference type="Proteomes" id="UP000774617">
    <property type="component" value="Unassembled WGS sequence"/>
</dbReference>